<proteinExistence type="predicted"/>
<name>A0A699UVN1_TANCI</name>
<accession>A0A699UVN1</accession>
<comment type="caution">
    <text evidence="2">The sequence shown here is derived from an EMBL/GenBank/DDBJ whole genome shotgun (WGS) entry which is preliminary data.</text>
</comment>
<dbReference type="AlphaFoldDB" id="A0A699UVN1"/>
<feature type="compositionally biased region" description="Polar residues" evidence="1">
    <location>
        <begin position="65"/>
        <end position="84"/>
    </location>
</feature>
<dbReference type="EMBL" id="BKCJ011359010">
    <property type="protein sequence ID" value="GFD25229.1"/>
    <property type="molecule type" value="Genomic_DNA"/>
</dbReference>
<gene>
    <name evidence="2" type="ORF">Tci_897198</name>
</gene>
<feature type="non-terminal residue" evidence="2">
    <location>
        <position position="84"/>
    </location>
</feature>
<sequence>TKKDAHQAVKEKESPLGFIALPNWFHEVQVATSNEAAKKDDAIPDNNAPQKEQEEVNKDKKVPESTRNSNPTAITKVSINDSFE</sequence>
<feature type="region of interest" description="Disordered" evidence="1">
    <location>
        <begin position="35"/>
        <end position="84"/>
    </location>
</feature>
<reference evidence="2" key="1">
    <citation type="journal article" date="2019" name="Sci. Rep.">
        <title>Draft genome of Tanacetum cinerariifolium, the natural source of mosquito coil.</title>
        <authorList>
            <person name="Yamashiro T."/>
            <person name="Shiraishi A."/>
            <person name="Satake H."/>
            <person name="Nakayama K."/>
        </authorList>
    </citation>
    <scope>NUCLEOTIDE SEQUENCE</scope>
</reference>
<evidence type="ECO:0000256" key="1">
    <source>
        <dbReference type="SAM" id="MobiDB-lite"/>
    </source>
</evidence>
<feature type="non-terminal residue" evidence="2">
    <location>
        <position position="1"/>
    </location>
</feature>
<protein>
    <submittedName>
        <fullName evidence="2">Uncharacterized protein</fullName>
    </submittedName>
</protein>
<organism evidence="2">
    <name type="scientific">Tanacetum cinerariifolium</name>
    <name type="common">Dalmatian daisy</name>
    <name type="synonym">Chrysanthemum cinerariifolium</name>
    <dbReference type="NCBI Taxonomy" id="118510"/>
    <lineage>
        <taxon>Eukaryota</taxon>
        <taxon>Viridiplantae</taxon>
        <taxon>Streptophyta</taxon>
        <taxon>Embryophyta</taxon>
        <taxon>Tracheophyta</taxon>
        <taxon>Spermatophyta</taxon>
        <taxon>Magnoliopsida</taxon>
        <taxon>eudicotyledons</taxon>
        <taxon>Gunneridae</taxon>
        <taxon>Pentapetalae</taxon>
        <taxon>asterids</taxon>
        <taxon>campanulids</taxon>
        <taxon>Asterales</taxon>
        <taxon>Asteraceae</taxon>
        <taxon>Asteroideae</taxon>
        <taxon>Anthemideae</taxon>
        <taxon>Anthemidinae</taxon>
        <taxon>Tanacetum</taxon>
    </lineage>
</organism>
<evidence type="ECO:0000313" key="2">
    <source>
        <dbReference type="EMBL" id="GFD25229.1"/>
    </source>
</evidence>
<feature type="compositionally biased region" description="Basic and acidic residues" evidence="1">
    <location>
        <begin position="51"/>
        <end position="64"/>
    </location>
</feature>